<feature type="region of interest" description="Disordered" evidence="1">
    <location>
        <begin position="142"/>
        <end position="182"/>
    </location>
</feature>
<dbReference type="InterPro" id="IPR028092">
    <property type="entry name" value="RD3"/>
</dbReference>
<evidence type="ECO:0000313" key="2">
    <source>
        <dbReference type="EMBL" id="KAK1339548.1"/>
    </source>
</evidence>
<dbReference type="AlphaFoldDB" id="A0AA40HYA1"/>
<dbReference type="Pfam" id="PF14473">
    <property type="entry name" value="RD3"/>
    <property type="match status" value="1"/>
</dbReference>
<protein>
    <submittedName>
        <fullName evidence="2">Uncharacterized protein</fullName>
    </submittedName>
</protein>
<name>A0AA40HYA1_CNENI</name>
<accession>A0AA40HYA1</accession>
<dbReference type="Proteomes" id="UP001177744">
    <property type="component" value="Unassembled WGS sequence"/>
</dbReference>
<organism evidence="2 3">
    <name type="scientific">Cnephaeus nilssonii</name>
    <name type="common">Northern bat</name>
    <name type="synonym">Eptesicus nilssonii</name>
    <dbReference type="NCBI Taxonomy" id="3371016"/>
    <lineage>
        <taxon>Eukaryota</taxon>
        <taxon>Metazoa</taxon>
        <taxon>Chordata</taxon>
        <taxon>Craniata</taxon>
        <taxon>Vertebrata</taxon>
        <taxon>Euteleostomi</taxon>
        <taxon>Mammalia</taxon>
        <taxon>Eutheria</taxon>
        <taxon>Laurasiatheria</taxon>
        <taxon>Chiroptera</taxon>
        <taxon>Yangochiroptera</taxon>
        <taxon>Vespertilionidae</taxon>
        <taxon>Cnephaeus</taxon>
    </lineage>
</organism>
<comment type="caution">
    <text evidence="2">The sequence shown here is derived from an EMBL/GenBank/DDBJ whole genome shotgun (WGS) entry which is preliminary data.</text>
</comment>
<reference evidence="2" key="1">
    <citation type="submission" date="2023-06" db="EMBL/GenBank/DDBJ databases">
        <title>Reference genome for the Northern bat (Eptesicus nilssonii), a most northern bat species.</title>
        <authorList>
            <person name="Laine V.N."/>
            <person name="Pulliainen A.T."/>
            <person name="Lilley T.M."/>
        </authorList>
    </citation>
    <scope>NUCLEOTIDE SEQUENCE</scope>
    <source>
        <strain evidence="2">BLF_Eptnil</strain>
        <tissue evidence="2">Kidney</tissue>
    </source>
</reference>
<dbReference type="PANTHER" id="PTHR28489">
    <property type="entry name" value="RENTINAL DEGENERATION 3-LIKE"/>
    <property type="match status" value="1"/>
</dbReference>
<evidence type="ECO:0000256" key="1">
    <source>
        <dbReference type="SAM" id="MobiDB-lite"/>
    </source>
</evidence>
<dbReference type="PANTHER" id="PTHR28489:SF3">
    <property type="entry name" value="PROTEIN RD3-LIKE"/>
    <property type="match status" value="1"/>
</dbReference>
<sequence>MPLFGWVRWPGHKPCPAARRAGSEAVARTLLRELQWHLKERERFVQEVDHGHPGARAGGDDTWLRTYQNPHTTIPATEQRQLEALCSRVQPCQAGAILSRYQPPFSLVMRVLFREVLAEHDVLPWEIVYIFKQVLEDALGGPERDGQPGLAAGGVGGPTHPVCPGDSARSSDQDEIPTVSSYVERHAENRLPTFSRRTWDLPYYHPPR</sequence>
<evidence type="ECO:0000313" key="3">
    <source>
        <dbReference type="Proteomes" id="UP001177744"/>
    </source>
</evidence>
<gene>
    <name evidence="2" type="ORF">QTO34_020231</name>
</gene>
<keyword evidence="3" id="KW-1185">Reference proteome</keyword>
<proteinExistence type="predicted"/>
<dbReference type="EMBL" id="JAULJE010000009">
    <property type="protein sequence ID" value="KAK1339548.1"/>
    <property type="molecule type" value="Genomic_DNA"/>
</dbReference>